<feature type="domain" description="AIPP2-like SPOC-like" evidence="7">
    <location>
        <begin position="288"/>
        <end position="372"/>
    </location>
</feature>
<gene>
    <name evidence="8" type="ORF">PVAP13_2NG229700</name>
</gene>
<proteinExistence type="predicted"/>
<keyword evidence="3" id="KW-0862">Zinc</keyword>
<feature type="compositionally biased region" description="Basic and acidic residues" evidence="6">
    <location>
        <begin position="195"/>
        <end position="215"/>
    </location>
</feature>
<dbReference type="Proteomes" id="UP000823388">
    <property type="component" value="Chromosome 2N"/>
</dbReference>
<organism evidence="8 9">
    <name type="scientific">Panicum virgatum</name>
    <name type="common">Blackwell switchgrass</name>
    <dbReference type="NCBI Taxonomy" id="38727"/>
    <lineage>
        <taxon>Eukaryota</taxon>
        <taxon>Viridiplantae</taxon>
        <taxon>Streptophyta</taxon>
        <taxon>Embryophyta</taxon>
        <taxon>Tracheophyta</taxon>
        <taxon>Spermatophyta</taxon>
        <taxon>Magnoliopsida</taxon>
        <taxon>Liliopsida</taxon>
        <taxon>Poales</taxon>
        <taxon>Poaceae</taxon>
        <taxon>PACMAD clade</taxon>
        <taxon>Panicoideae</taxon>
        <taxon>Panicodae</taxon>
        <taxon>Paniceae</taxon>
        <taxon>Panicinae</taxon>
        <taxon>Panicum</taxon>
        <taxon>Panicum sect. Hiantes</taxon>
    </lineage>
</organism>
<accession>A0A8T0VQI6</accession>
<evidence type="ECO:0000259" key="7">
    <source>
        <dbReference type="Pfam" id="PF23121"/>
    </source>
</evidence>
<dbReference type="GO" id="GO:0140566">
    <property type="term" value="F:histone reader activity"/>
    <property type="evidence" value="ECO:0007669"/>
    <property type="project" value="InterPro"/>
</dbReference>
<feature type="region of interest" description="Disordered" evidence="6">
    <location>
        <begin position="184"/>
        <end position="250"/>
    </location>
</feature>
<dbReference type="GO" id="GO:0008270">
    <property type="term" value="F:zinc ion binding"/>
    <property type="evidence" value="ECO:0007669"/>
    <property type="project" value="UniProtKB-KW"/>
</dbReference>
<evidence type="ECO:0000313" key="8">
    <source>
        <dbReference type="EMBL" id="KAG2633889.1"/>
    </source>
</evidence>
<reference evidence="8" key="1">
    <citation type="submission" date="2020-05" db="EMBL/GenBank/DDBJ databases">
        <title>WGS assembly of Panicum virgatum.</title>
        <authorList>
            <person name="Lovell J.T."/>
            <person name="Jenkins J."/>
            <person name="Shu S."/>
            <person name="Juenger T.E."/>
            <person name="Schmutz J."/>
        </authorList>
    </citation>
    <scope>NUCLEOTIDE SEQUENCE</scope>
    <source>
        <strain evidence="8">AP13</strain>
    </source>
</reference>
<name>A0A8T0VQI6_PANVG</name>
<dbReference type="Pfam" id="PF23121">
    <property type="entry name" value="SPOC_AIPP2"/>
    <property type="match status" value="2"/>
</dbReference>
<keyword evidence="5" id="KW-0804">Transcription</keyword>
<keyword evidence="4" id="KW-0805">Transcription regulation</keyword>
<dbReference type="PANTHER" id="PTHR33304">
    <property type="match status" value="1"/>
</dbReference>
<keyword evidence="2" id="KW-0863">Zinc-finger</keyword>
<evidence type="ECO:0000256" key="3">
    <source>
        <dbReference type="ARBA" id="ARBA00022833"/>
    </source>
</evidence>
<dbReference type="GO" id="GO:0034244">
    <property type="term" value="P:negative regulation of transcription elongation by RNA polymerase II"/>
    <property type="evidence" value="ECO:0007669"/>
    <property type="project" value="InterPro"/>
</dbReference>
<keyword evidence="1" id="KW-0479">Metal-binding</keyword>
<evidence type="ECO:0000256" key="1">
    <source>
        <dbReference type="ARBA" id="ARBA00022723"/>
    </source>
</evidence>
<dbReference type="InterPro" id="IPR049914">
    <property type="entry name" value="PHD1-3/5-6"/>
</dbReference>
<dbReference type="AlphaFoldDB" id="A0A8T0VQI6"/>
<dbReference type="PANTHER" id="PTHR33304:SF49">
    <property type="entry name" value="OS12G0161500 PROTEIN"/>
    <property type="match status" value="1"/>
</dbReference>
<keyword evidence="9" id="KW-1185">Reference proteome</keyword>
<evidence type="ECO:0000313" key="9">
    <source>
        <dbReference type="Proteomes" id="UP000823388"/>
    </source>
</evidence>
<dbReference type="InterPro" id="IPR056280">
    <property type="entry name" value="AIPP2-like_SPOC"/>
</dbReference>
<protein>
    <recommendedName>
        <fullName evidence="7">AIPP2-like SPOC-like domain-containing protein</fullName>
    </recommendedName>
</protein>
<evidence type="ECO:0000256" key="2">
    <source>
        <dbReference type="ARBA" id="ARBA00022771"/>
    </source>
</evidence>
<comment type="caution">
    <text evidence="8">The sequence shown here is derived from an EMBL/GenBank/DDBJ whole genome shotgun (WGS) entry which is preliminary data.</text>
</comment>
<evidence type="ECO:0000256" key="6">
    <source>
        <dbReference type="SAM" id="MobiDB-lite"/>
    </source>
</evidence>
<dbReference type="EMBL" id="CM029040">
    <property type="protein sequence ID" value="KAG2633889.1"/>
    <property type="molecule type" value="Genomic_DNA"/>
</dbReference>
<feature type="domain" description="AIPP2-like SPOC-like" evidence="7">
    <location>
        <begin position="381"/>
        <end position="444"/>
    </location>
</feature>
<evidence type="ECO:0000256" key="4">
    <source>
        <dbReference type="ARBA" id="ARBA00023015"/>
    </source>
</evidence>
<sequence>MKHQRQPSVCFAPRSRTFSFKGGNGSLRKTKQCRFVSMPMRKIEEEVKQAQAIRSIFRKGRNKNDVGSMVCPSMLVTNKLRKSSSLQKDQHGNQVLPQSKQHLDVCKVEQWNHEAMKEDFPSMAVCPKYRHASSSEKLAKPTLESSITSKIHVNGVKMSSLQPTNLKAMPGLVPKSTWIHKRNEMNGCDDITNDDNLRSRKESLPEEMPKSHDDTSSEGENPTHQTIKRRRKYIGSNEDEDDNGNQSTEGVADDILKKGHNRVTKPFVADCLNKQCYCCSKPIDEPVWSGLLNIGNKVYIPLSGHLSTKSCEKVHNLSKSLSRVVEVAKLPRSKVWPKRWEASRPIDDNIGLYFFPYKMRCLAKPLHSLTTHLPSFPCEVICLCLFHCSSRPDNSHDKLLKSVMENDLALRAIIDDSEMLLFPSNLLRKRYQTFQMKHYLWGVFKPRKVEGKQDAALHHPDCTTGATAFTANDTATGIATDAACMPQGAFGVATVSIPTEDATNAPFVPSANHGQMDSSIMGAPPGRMIAFVVKETPRIEQLIREMQREGVLVMQGEMMSTPGSIPTVTQRGQPSKA</sequence>
<evidence type="ECO:0000256" key="5">
    <source>
        <dbReference type="ARBA" id="ARBA00023163"/>
    </source>
</evidence>